<dbReference type="InterPro" id="IPR008271">
    <property type="entry name" value="Ser/Thr_kinase_AS"/>
</dbReference>
<dbReference type="PROSITE" id="PS50011">
    <property type="entry name" value="PROTEIN_KINASE_DOM"/>
    <property type="match status" value="2"/>
</dbReference>
<dbReference type="GO" id="GO:0005524">
    <property type="term" value="F:ATP binding"/>
    <property type="evidence" value="ECO:0007669"/>
    <property type="project" value="InterPro"/>
</dbReference>
<dbReference type="Pfam" id="PF07714">
    <property type="entry name" value="PK_Tyr_Ser-Thr"/>
    <property type="match status" value="2"/>
</dbReference>
<comment type="caution">
    <text evidence="2">The sequence shown here is derived from an EMBL/GenBank/DDBJ whole genome shotgun (WGS) entry which is preliminary data.</text>
</comment>
<dbReference type="PROSITE" id="PS00109">
    <property type="entry name" value="PROTEIN_KINASE_TYR"/>
    <property type="match status" value="1"/>
</dbReference>
<evidence type="ECO:0000259" key="1">
    <source>
        <dbReference type="PROSITE" id="PS50011"/>
    </source>
</evidence>
<dbReference type="GO" id="GO:0004713">
    <property type="term" value="F:protein tyrosine kinase activity"/>
    <property type="evidence" value="ECO:0007669"/>
    <property type="project" value="InterPro"/>
</dbReference>
<accession>A0AAV2YHJ6</accession>
<dbReference type="AlphaFoldDB" id="A0AAV2YHJ6"/>
<dbReference type="Gene3D" id="3.30.200.20">
    <property type="entry name" value="Phosphorylase Kinase, domain 1"/>
    <property type="match status" value="1"/>
</dbReference>
<dbReference type="InterPro" id="IPR000719">
    <property type="entry name" value="Prot_kinase_dom"/>
</dbReference>
<dbReference type="SMART" id="SM00219">
    <property type="entry name" value="TyrKc"/>
    <property type="match status" value="1"/>
</dbReference>
<proteinExistence type="predicted"/>
<dbReference type="GO" id="GO:0004674">
    <property type="term" value="F:protein serine/threonine kinase activity"/>
    <property type="evidence" value="ECO:0007669"/>
    <property type="project" value="TreeGrafter"/>
</dbReference>
<name>A0AAV2YHJ6_9STRA</name>
<dbReference type="Gene3D" id="1.10.510.10">
    <property type="entry name" value="Transferase(Phosphotransferase) domain 1"/>
    <property type="match status" value="2"/>
</dbReference>
<gene>
    <name evidence="2" type="ORF">N0F65_007931</name>
</gene>
<feature type="domain" description="Protein kinase" evidence="1">
    <location>
        <begin position="1"/>
        <end position="173"/>
    </location>
</feature>
<evidence type="ECO:0000313" key="2">
    <source>
        <dbReference type="EMBL" id="DAZ94097.1"/>
    </source>
</evidence>
<protein>
    <recommendedName>
        <fullName evidence="1">Protein kinase domain-containing protein</fullName>
    </recommendedName>
</protein>
<dbReference type="InterPro" id="IPR051681">
    <property type="entry name" value="Ser/Thr_Kinases-Pseudokinases"/>
</dbReference>
<dbReference type="SUPFAM" id="SSF56112">
    <property type="entry name" value="Protein kinase-like (PK-like)"/>
    <property type="match status" value="2"/>
</dbReference>
<dbReference type="InterPro" id="IPR008266">
    <property type="entry name" value="Tyr_kinase_AS"/>
</dbReference>
<dbReference type="PANTHER" id="PTHR44329:SF214">
    <property type="entry name" value="PROTEIN KINASE DOMAIN-CONTAINING PROTEIN"/>
    <property type="match status" value="1"/>
</dbReference>
<organism evidence="2 3">
    <name type="scientific">Lagenidium giganteum</name>
    <dbReference type="NCBI Taxonomy" id="4803"/>
    <lineage>
        <taxon>Eukaryota</taxon>
        <taxon>Sar</taxon>
        <taxon>Stramenopiles</taxon>
        <taxon>Oomycota</taxon>
        <taxon>Peronosporomycetes</taxon>
        <taxon>Pythiales</taxon>
        <taxon>Pythiaceae</taxon>
    </lineage>
</organism>
<dbReference type="InterPro" id="IPR011009">
    <property type="entry name" value="Kinase-like_dom_sf"/>
</dbReference>
<dbReference type="EMBL" id="DAKRPA010000269">
    <property type="protein sequence ID" value="DAZ94097.1"/>
    <property type="molecule type" value="Genomic_DNA"/>
</dbReference>
<keyword evidence="3" id="KW-1185">Reference proteome</keyword>
<sequence length="493" mass="55898">MSWQREKRELVRDIAMALHYLHDRATPIIHRDVRAKNVVLSEKFKGVLIDFAVSRDRALATMTAGEILRNVKYDERSDIYSFGVLLTELDTCKRPYHDLKDRRSGKELRPLQILPMVMAGTARPSLTKDCPQDIRALAKRCLDPDPMRRPTASDVLKVLHGSDRSEAKQSPVLTMEQLSISEPPIAPSTAPSSTSYMPAVADAVFEPLQQDRNVRERWVPLDSVVMEQLIARGEFGEVWLARLRGEAVAVKRLPQSAELEREDVELFVHEIKLTASLSHANVIRFRGLSWSPTATHSLCMALDYHSQGTLQRMLRRAGNMMNWTHKLHFALGIAQALHYLHGRAHPVIHRDVKSKNVVVSDKCEAILIDFSIGRESVQKTMTMGVGTPYWTAPEQLKGSRYDSTSDIYAFGVFLSELDTCQEPYHDAKDPKTGRLLSPLQILRMVTNGRIVPTFTRECPMRVLQAAQRCLEFNSADRPSARELVQMLKSSRRK</sequence>
<feature type="domain" description="Protein kinase" evidence="1">
    <location>
        <begin position="224"/>
        <end position="493"/>
    </location>
</feature>
<evidence type="ECO:0000313" key="3">
    <source>
        <dbReference type="Proteomes" id="UP001146120"/>
    </source>
</evidence>
<dbReference type="PANTHER" id="PTHR44329">
    <property type="entry name" value="SERINE/THREONINE-PROTEIN KINASE TNNI3K-RELATED"/>
    <property type="match status" value="1"/>
</dbReference>
<dbReference type="PROSITE" id="PS00108">
    <property type="entry name" value="PROTEIN_KINASE_ST"/>
    <property type="match status" value="1"/>
</dbReference>
<dbReference type="InterPro" id="IPR001245">
    <property type="entry name" value="Ser-Thr/Tyr_kinase_cat_dom"/>
</dbReference>
<dbReference type="InterPro" id="IPR020635">
    <property type="entry name" value="Tyr_kinase_cat_dom"/>
</dbReference>
<reference evidence="2" key="1">
    <citation type="submission" date="2022-11" db="EMBL/GenBank/DDBJ databases">
        <authorList>
            <person name="Morgan W.R."/>
            <person name="Tartar A."/>
        </authorList>
    </citation>
    <scope>NUCLEOTIDE SEQUENCE</scope>
    <source>
        <strain evidence="2">ARSEF 373</strain>
    </source>
</reference>
<dbReference type="SMART" id="SM00220">
    <property type="entry name" value="S_TKc"/>
    <property type="match status" value="1"/>
</dbReference>
<dbReference type="Proteomes" id="UP001146120">
    <property type="component" value="Unassembled WGS sequence"/>
</dbReference>
<reference evidence="2" key="2">
    <citation type="journal article" date="2023" name="Microbiol Resour">
        <title>Decontamination and Annotation of the Draft Genome Sequence of the Oomycete Lagenidium giganteum ARSEF 373.</title>
        <authorList>
            <person name="Morgan W.R."/>
            <person name="Tartar A."/>
        </authorList>
    </citation>
    <scope>NUCLEOTIDE SEQUENCE</scope>
    <source>
        <strain evidence="2">ARSEF 373</strain>
    </source>
</reference>